<evidence type="ECO:0000256" key="4">
    <source>
        <dbReference type="ARBA" id="ARBA00023054"/>
    </source>
</evidence>
<proteinExistence type="inferred from homology"/>
<dbReference type="AlphaFoldDB" id="A0A8J4M7I0"/>
<evidence type="ECO:0000313" key="6">
    <source>
        <dbReference type="EMBL" id="HGC44112.1"/>
    </source>
</evidence>
<keyword evidence="4" id="KW-0175">Coiled coil</keyword>
<dbReference type="GO" id="GO:0006310">
    <property type="term" value="P:DNA recombination"/>
    <property type="evidence" value="ECO:0007669"/>
    <property type="project" value="UniProtKB-KW"/>
</dbReference>
<protein>
    <recommendedName>
        <fullName evidence="3">DNA recombination protein RmuC homolog</fullName>
    </recommendedName>
</protein>
<keyword evidence="5" id="KW-0233">DNA recombination</keyword>
<comment type="similarity">
    <text evidence="2">Belongs to the RmuC family.</text>
</comment>
<dbReference type="Pfam" id="PF02646">
    <property type="entry name" value="RmuC"/>
    <property type="match status" value="1"/>
</dbReference>
<evidence type="ECO:0000256" key="2">
    <source>
        <dbReference type="ARBA" id="ARBA00009840"/>
    </source>
</evidence>
<reference evidence="6" key="1">
    <citation type="journal article" date="2020" name="mSystems">
        <title>Genome- and Community-Level Interaction Insights into Carbon Utilization and Element Cycling Functions of Hydrothermarchaeota in Hydrothermal Sediment.</title>
        <authorList>
            <person name="Zhou Z."/>
            <person name="Liu Y."/>
            <person name="Xu W."/>
            <person name="Pan J."/>
            <person name="Luo Z.H."/>
            <person name="Li M."/>
        </authorList>
    </citation>
    <scope>NUCLEOTIDE SEQUENCE</scope>
    <source>
        <strain evidence="6">SpSt-997</strain>
    </source>
</reference>
<evidence type="ECO:0000256" key="5">
    <source>
        <dbReference type="ARBA" id="ARBA00023172"/>
    </source>
</evidence>
<dbReference type="PANTHER" id="PTHR30563:SF0">
    <property type="entry name" value="DNA RECOMBINATION PROTEIN RMUC"/>
    <property type="match status" value="1"/>
</dbReference>
<name>A0A8J4M7I0_9PROT</name>
<organism evidence="6">
    <name type="scientific">Acidicaldus sp</name>
    <dbReference type="NCBI Taxonomy" id="1872105"/>
    <lineage>
        <taxon>Bacteria</taxon>
        <taxon>Pseudomonadati</taxon>
        <taxon>Pseudomonadota</taxon>
        <taxon>Alphaproteobacteria</taxon>
        <taxon>Acetobacterales</taxon>
        <taxon>Acetobacteraceae</taxon>
        <taxon>Acidicaldus</taxon>
    </lineage>
</organism>
<dbReference type="PANTHER" id="PTHR30563">
    <property type="entry name" value="DNA RECOMBINATION PROTEIN RMUC"/>
    <property type="match status" value="1"/>
</dbReference>
<gene>
    <name evidence="6" type="primary">rmuC</name>
    <name evidence="6" type="ORF">ENY07_12965</name>
</gene>
<evidence type="ECO:0000256" key="3">
    <source>
        <dbReference type="ARBA" id="ARBA00021840"/>
    </source>
</evidence>
<dbReference type="InterPro" id="IPR003798">
    <property type="entry name" value="DNA_recombination_RmuC"/>
</dbReference>
<dbReference type="EMBL" id="DTQM01000246">
    <property type="protein sequence ID" value="HGC44112.1"/>
    <property type="molecule type" value="Genomic_DNA"/>
</dbReference>
<evidence type="ECO:0000256" key="1">
    <source>
        <dbReference type="ARBA" id="ARBA00003416"/>
    </source>
</evidence>
<sequence>MSAGAGLATVFAALAALAAVLTLLRGWRGAAREEALRLKLDQLLAGQQSAAETIGLRLRETERALTAPLGDLRAVLGQSQGDLRTALAEGQDKTWRLMSEKLQELREGNEKKLGEIQASVNEQLHAAVEAQMTVSFARVTEQFAAVQKAIGDVQSVTAQIGDLRRLFSNVKARGGWGETQLRAMLDDILPEGGYETNVRMRDDSQEAVEFAVVMPMRGDVRPLLPIDAKFPTEDYERLLAAAEVGDAEGERAARQGLAQRIRKEAEKIRDKYIVPPRSVEFAVLYLPSDGLFAEIARIPGLIDEISRLTRVVILGPSLLPALLRTILLGHVTLALEQKADEVRHLLAATRGEMVRMDAVLQRLAKQASAMGNTIDDARRRTRAVDRKLKGVEVLAPEAAREVLGIEDSVEAEEG</sequence>
<comment type="function">
    <text evidence="1">Involved in DNA recombination.</text>
</comment>
<comment type="caution">
    <text evidence="6">The sequence shown here is derived from an EMBL/GenBank/DDBJ whole genome shotgun (WGS) entry which is preliminary data.</text>
</comment>
<accession>A0A8J4M7I0</accession>